<dbReference type="RefSeq" id="WP_163462411.1">
    <property type="nucleotide sequence ID" value="NZ_JAAAMG010000004.1"/>
</dbReference>
<accession>A0A6N9SYP0</accession>
<sequence>MALHLLKLCVGATSAEDLAAHIDHRLAISGSPAYWHVTRMVPKRGEELAAGGSLYWIIRGSVQARQSILGIEPFTDEEGIGRCKILLDRTLVLTRHQPKRPFQGWRYLKAEDAPADLREFGEAGDGLPPELATALQELGVI</sequence>
<protein>
    <submittedName>
        <fullName evidence="1">DUF1489 family protein</fullName>
    </submittedName>
</protein>
<comment type="caution">
    <text evidence="1">The sequence shown here is derived from an EMBL/GenBank/DDBJ whole genome shotgun (WGS) entry which is preliminary data.</text>
</comment>
<evidence type="ECO:0000313" key="2">
    <source>
        <dbReference type="Proteomes" id="UP000469011"/>
    </source>
</evidence>
<reference evidence="1 2" key="1">
    <citation type="submission" date="2020-01" db="EMBL/GenBank/DDBJ databases">
        <title>Jiella pacifica sp. nov.</title>
        <authorList>
            <person name="Xue Z."/>
            <person name="Zhu S."/>
            <person name="Chen J."/>
            <person name="Yang J."/>
        </authorList>
    </citation>
    <scope>NUCLEOTIDE SEQUENCE [LARGE SCALE GENOMIC DNA]</scope>
    <source>
        <strain evidence="1 2">40Bstr34</strain>
    </source>
</reference>
<name>A0A6N9SYP0_9HYPH</name>
<dbReference type="Pfam" id="PF07370">
    <property type="entry name" value="DUF1489"/>
    <property type="match status" value="1"/>
</dbReference>
<dbReference type="PIRSF" id="PIRSF032025">
    <property type="entry name" value="UCP032025"/>
    <property type="match status" value="1"/>
</dbReference>
<organism evidence="1 2">
    <name type="scientific">Jiella pacifica</name>
    <dbReference type="NCBI Taxonomy" id="2696469"/>
    <lineage>
        <taxon>Bacteria</taxon>
        <taxon>Pseudomonadati</taxon>
        <taxon>Pseudomonadota</taxon>
        <taxon>Alphaproteobacteria</taxon>
        <taxon>Hyphomicrobiales</taxon>
        <taxon>Aurantimonadaceae</taxon>
        <taxon>Jiella</taxon>
    </lineage>
</organism>
<dbReference type="AlphaFoldDB" id="A0A6N9SYP0"/>
<keyword evidence="2" id="KW-1185">Reference proteome</keyword>
<evidence type="ECO:0000313" key="1">
    <source>
        <dbReference type="EMBL" id="NDW04210.1"/>
    </source>
</evidence>
<dbReference type="InterPro" id="IPR008320">
    <property type="entry name" value="UCP032025"/>
</dbReference>
<dbReference type="EMBL" id="JAAAMG010000004">
    <property type="protein sequence ID" value="NDW04210.1"/>
    <property type="molecule type" value="Genomic_DNA"/>
</dbReference>
<proteinExistence type="predicted"/>
<dbReference type="Proteomes" id="UP000469011">
    <property type="component" value="Unassembled WGS sequence"/>
</dbReference>
<gene>
    <name evidence="1" type="ORF">GTK09_07180</name>
</gene>